<evidence type="ECO:0000313" key="2">
    <source>
        <dbReference type="Proteomes" id="UP000483820"/>
    </source>
</evidence>
<dbReference type="RefSeq" id="XP_053580074.1">
    <property type="nucleotide sequence ID" value="XM_053736508.1"/>
</dbReference>
<evidence type="ECO:0000313" key="1">
    <source>
        <dbReference type="EMBL" id="KAF1749370.1"/>
    </source>
</evidence>
<comment type="caution">
    <text evidence="1">The sequence shown here is derived from an EMBL/GenBank/DDBJ whole genome shotgun (WGS) entry which is preliminary data.</text>
</comment>
<name>A0A6A5G392_CAERE</name>
<dbReference type="CTD" id="78777955"/>
<accession>A0A6A5G392</accession>
<dbReference type="Proteomes" id="UP000483820">
    <property type="component" value="Chromosome X"/>
</dbReference>
<organism evidence="1 2">
    <name type="scientific">Caenorhabditis remanei</name>
    <name type="common">Caenorhabditis vulgaris</name>
    <dbReference type="NCBI Taxonomy" id="31234"/>
    <lineage>
        <taxon>Eukaryota</taxon>
        <taxon>Metazoa</taxon>
        <taxon>Ecdysozoa</taxon>
        <taxon>Nematoda</taxon>
        <taxon>Chromadorea</taxon>
        <taxon>Rhabditida</taxon>
        <taxon>Rhabditina</taxon>
        <taxon>Rhabditomorpha</taxon>
        <taxon>Rhabditoidea</taxon>
        <taxon>Rhabditidae</taxon>
        <taxon>Peloderinae</taxon>
        <taxon>Caenorhabditis</taxon>
    </lineage>
</organism>
<dbReference type="GeneID" id="78777955"/>
<dbReference type="EMBL" id="WUAV01000006">
    <property type="protein sequence ID" value="KAF1749370.1"/>
    <property type="molecule type" value="Genomic_DNA"/>
</dbReference>
<dbReference type="AlphaFoldDB" id="A0A6A5G392"/>
<protein>
    <submittedName>
        <fullName evidence="1">Uncharacterized protein</fullName>
    </submittedName>
</protein>
<dbReference type="KEGG" id="crq:GCK72_025838"/>
<gene>
    <name evidence="1" type="ORF">GCK72_025838</name>
</gene>
<sequence>MFRKAVFALSIPVFIQYYSIAFLVLAWESSCDCSFCSLKGWNNDGCFATYIYGEFSAFPFTYHNSHRLLLISSKSTLTTSKTTIQESRYGFPIVRQTEADSRT</sequence>
<proteinExistence type="predicted"/>
<reference evidence="1 2" key="1">
    <citation type="submission" date="2019-12" db="EMBL/GenBank/DDBJ databases">
        <title>Chromosome-level assembly of the Caenorhabditis remanei genome.</title>
        <authorList>
            <person name="Teterina A.A."/>
            <person name="Willis J.H."/>
            <person name="Phillips P.C."/>
        </authorList>
    </citation>
    <scope>NUCLEOTIDE SEQUENCE [LARGE SCALE GENOMIC DNA]</scope>
    <source>
        <strain evidence="1 2">PX506</strain>
        <tissue evidence="1">Whole organism</tissue>
    </source>
</reference>